<dbReference type="AlphaFoldDB" id="A0A2P5EYX5"/>
<dbReference type="Proteomes" id="UP000237000">
    <property type="component" value="Unassembled WGS sequence"/>
</dbReference>
<dbReference type="EMBL" id="JXTC01000080">
    <property type="protein sequence ID" value="PON90743.1"/>
    <property type="molecule type" value="Genomic_DNA"/>
</dbReference>
<name>A0A2P5EYX5_TREOI</name>
<keyword evidence="2" id="KW-1185">Reference proteome</keyword>
<evidence type="ECO:0000313" key="2">
    <source>
        <dbReference type="Proteomes" id="UP000237000"/>
    </source>
</evidence>
<proteinExistence type="predicted"/>
<gene>
    <name evidence="1" type="ORF">TorRG33x02_133810</name>
</gene>
<comment type="caution">
    <text evidence="1">The sequence shown here is derived from an EMBL/GenBank/DDBJ whole genome shotgun (WGS) entry which is preliminary data.</text>
</comment>
<organism evidence="1 2">
    <name type="scientific">Trema orientale</name>
    <name type="common">Charcoal tree</name>
    <name type="synonym">Celtis orientalis</name>
    <dbReference type="NCBI Taxonomy" id="63057"/>
    <lineage>
        <taxon>Eukaryota</taxon>
        <taxon>Viridiplantae</taxon>
        <taxon>Streptophyta</taxon>
        <taxon>Embryophyta</taxon>
        <taxon>Tracheophyta</taxon>
        <taxon>Spermatophyta</taxon>
        <taxon>Magnoliopsida</taxon>
        <taxon>eudicotyledons</taxon>
        <taxon>Gunneridae</taxon>
        <taxon>Pentapetalae</taxon>
        <taxon>rosids</taxon>
        <taxon>fabids</taxon>
        <taxon>Rosales</taxon>
        <taxon>Cannabaceae</taxon>
        <taxon>Trema</taxon>
    </lineage>
</organism>
<evidence type="ECO:0000313" key="1">
    <source>
        <dbReference type="EMBL" id="PON90743.1"/>
    </source>
</evidence>
<dbReference type="OrthoDB" id="10382824at2759"/>
<protein>
    <submittedName>
        <fullName evidence="1">Uncharacterized protein</fullName>
    </submittedName>
</protein>
<dbReference type="InParanoid" id="A0A2P5EYX5"/>
<accession>A0A2P5EYX5</accession>
<sequence>MWEIPVAGGVSSGRDIVPEMSGSGWGEEAQDSGVVLQNKLAAFGGGIGLHVGPTRSENGYVSNEDWRKRSAGSEGAYVCFVLSVVCWFRIFTCALIRNACVPFLGLCCDS</sequence>
<reference evidence="2" key="1">
    <citation type="submission" date="2016-06" db="EMBL/GenBank/DDBJ databases">
        <title>Parallel loss of symbiosis genes in relatives of nitrogen-fixing non-legume Parasponia.</title>
        <authorList>
            <person name="Van Velzen R."/>
            <person name="Holmer R."/>
            <person name="Bu F."/>
            <person name="Rutten L."/>
            <person name="Van Zeijl A."/>
            <person name="Liu W."/>
            <person name="Santuari L."/>
            <person name="Cao Q."/>
            <person name="Sharma T."/>
            <person name="Shen D."/>
            <person name="Roswanjaya Y."/>
            <person name="Wardhani T."/>
            <person name="Kalhor M.S."/>
            <person name="Jansen J."/>
            <person name="Van den Hoogen J."/>
            <person name="Gungor B."/>
            <person name="Hartog M."/>
            <person name="Hontelez J."/>
            <person name="Verver J."/>
            <person name="Yang W.-C."/>
            <person name="Schijlen E."/>
            <person name="Repin R."/>
            <person name="Schilthuizen M."/>
            <person name="Schranz E."/>
            <person name="Heidstra R."/>
            <person name="Miyata K."/>
            <person name="Fedorova E."/>
            <person name="Kohlen W."/>
            <person name="Bisseling T."/>
            <person name="Smit S."/>
            <person name="Geurts R."/>
        </authorList>
    </citation>
    <scope>NUCLEOTIDE SEQUENCE [LARGE SCALE GENOMIC DNA]</scope>
    <source>
        <strain evidence="2">cv. RG33-2</strain>
    </source>
</reference>